<evidence type="ECO:0000256" key="1">
    <source>
        <dbReference type="SAM" id="MobiDB-lite"/>
    </source>
</evidence>
<accession>A0ABR2IJS0</accession>
<sequence>MVDSYLGEIDDKRVVLAIDAASVSARVSVSSNGEVKGLLNTKWINNPNEVLSTPYEFSTFVSSHEHEIIRYFFVVHICPLCPSAKSFPIALIPKCSGNANKEIVENFKKIVENVKKIVNVVGVAFDGDIGWLHLAKHSATTTKNLILQSLLKNEKIFSLDKYVILYDDKNIDQLPFLIFEDLLHLVKCFRYRLISGCGIFPSVYSDENNFISNENFQTVGIPPWILDNAKYLKMDDGLPLKLFTFENIQKCILKDRYDLAYSLIPCTLLINSIMNDELDRTARIEMLSIGYSIVFLYLNELEKYRNFKKDRKQKTSKNGGKCMHLTLMDKKWCAKYLSLCASLVYVLNDCHAVDLGSLGSHKLEHFFGKVRQFARGNDSYDNFEYCVYSAILAHSLEQEIGIQMISPKRTNSSGSIIPEVAQTIACDLSFPLQLAAMIHLRFSQDVYCKELFNKIKELPTNVEISDPFYYILLLLSSKQPTPKVRTTTSERITVSTGKSQKRNLSISSQLKNISVESNEDKNKNNNQSNIEVAGCRRSPRLKARASNSNDHHKDSVNLVNVTFDHNFNTIRAKTQDTIDRNIVNQLIQTAAQNAFLFYEEEEERGEEEEERENFIEIDDF</sequence>
<dbReference type="EMBL" id="JAPFFF010000017">
    <property type="protein sequence ID" value="KAK8863869.1"/>
    <property type="molecule type" value="Genomic_DNA"/>
</dbReference>
<keyword evidence="3" id="KW-1185">Reference proteome</keyword>
<gene>
    <name evidence="2" type="ORF">M9Y10_011560</name>
</gene>
<protein>
    <submittedName>
        <fullName evidence="2">Uncharacterized protein</fullName>
    </submittedName>
</protein>
<name>A0ABR2IJS0_9EUKA</name>
<organism evidence="2 3">
    <name type="scientific">Tritrichomonas musculus</name>
    <dbReference type="NCBI Taxonomy" id="1915356"/>
    <lineage>
        <taxon>Eukaryota</taxon>
        <taxon>Metamonada</taxon>
        <taxon>Parabasalia</taxon>
        <taxon>Tritrichomonadida</taxon>
        <taxon>Tritrichomonadidae</taxon>
        <taxon>Tritrichomonas</taxon>
    </lineage>
</organism>
<comment type="caution">
    <text evidence="2">The sequence shown here is derived from an EMBL/GenBank/DDBJ whole genome shotgun (WGS) entry which is preliminary data.</text>
</comment>
<proteinExistence type="predicted"/>
<evidence type="ECO:0000313" key="3">
    <source>
        <dbReference type="Proteomes" id="UP001470230"/>
    </source>
</evidence>
<evidence type="ECO:0000313" key="2">
    <source>
        <dbReference type="EMBL" id="KAK8863869.1"/>
    </source>
</evidence>
<reference evidence="2 3" key="1">
    <citation type="submission" date="2024-04" db="EMBL/GenBank/DDBJ databases">
        <title>Tritrichomonas musculus Genome.</title>
        <authorList>
            <person name="Alves-Ferreira E."/>
            <person name="Grigg M."/>
            <person name="Lorenzi H."/>
            <person name="Galac M."/>
        </authorList>
    </citation>
    <scope>NUCLEOTIDE SEQUENCE [LARGE SCALE GENOMIC DNA]</scope>
    <source>
        <strain evidence="2 3">EAF2021</strain>
    </source>
</reference>
<dbReference type="Proteomes" id="UP001470230">
    <property type="component" value="Unassembled WGS sequence"/>
</dbReference>
<feature type="region of interest" description="Disordered" evidence="1">
    <location>
        <begin position="516"/>
        <end position="553"/>
    </location>
</feature>